<name>A0A238HB39_9BURK</name>
<feature type="region of interest" description="Disordered" evidence="1">
    <location>
        <begin position="162"/>
        <end position="184"/>
    </location>
</feature>
<evidence type="ECO:0000256" key="1">
    <source>
        <dbReference type="SAM" id="MobiDB-lite"/>
    </source>
</evidence>
<evidence type="ECO:0000313" key="2">
    <source>
        <dbReference type="EMBL" id="SMG02741.1"/>
    </source>
</evidence>
<dbReference type="AlphaFoldDB" id="A0A238HB39"/>
<proteinExistence type="predicted"/>
<accession>A0A238HB39</accession>
<evidence type="ECO:0000313" key="3">
    <source>
        <dbReference type="Proteomes" id="UP000198460"/>
    </source>
</evidence>
<organism evidence="2 3">
    <name type="scientific">Burkholderia singularis</name>
    <dbReference type="NCBI Taxonomy" id="1503053"/>
    <lineage>
        <taxon>Bacteria</taxon>
        <taxon>Pseudomonadati</taxon>
        <taxon>Pseudomonadota</taxon>
        <taxon>Betaproteobacteria</taxon>
        <taxon>Burkholderiales</taxon>
        <taxon>Burkholderiaceae</taxon>
        <taxon>Burkholderia</taxon>
        <taxon>pseudomallei group</taxon>
    </lineage>
</organism>
<feature type="compositionally biased region" description="Basic and acidic residues" evidence="1">
    <location>
        <begin position="162"/>
        <end position="173"/>
    </location>
</feature>
<gene>
    <name evidence="2" type="ORF">BSIN_2668</name>
</gene>
<protein>
    <submittedName>
        <fullName evidence="2">Uncharacterized protein</fullName>
    </submittedName>
</protein>
<feature type="region of interest" description="Disordered" evidence="1">
    <location>
        <begin position="47"/>
        <end position="85"/>
    </location>
</feature>
<feature type="compositionally biased region" description="Low complexity" evidence="1">
    <location>
        <begin position="66"/>
        <end position="80"/>
    </location>
</feature>
<dbReference type="EMBL" id="FXAN01000109">
    <property type="protein sequence ID" value="SMG02741.1"/>
    <property type="molecule type" value="Genomic_DNA"/>
</dbReference>
<dbReference type="Proteomes" id="UP000198460">
    <property type="component" value="Unassembled WGS sequence"/>
</dbReference>
<sequence length="184" mass="20382">MPVTTIIPARVNRRSVEQSRETGVFLRIGKTGAAACKRRNVPALIRPTGHNARRTGPADRRHRHASLGGRSTGRAASGAERMCDERRPADCARQNAGRYGQRRVIGEPVGLEVRRETARVRRHVRTTPGTTQSDMNNAARSAAPCLTTRDAHARWHARRAWRGERTDGTDRLSRRVGRAGQAGR</sequence>
<reference evidence="2 3" key="1">
    <citation type="submission" date="2017-04" db="EMBL/GenBank/DDBJ databases">
        <authorList>
            <person name="Afonso C.L."/>
            <person name="Miller P.J."/>
            <person name="Scott M.A."/>
            <person name="Spackman E."/>
            <person name="Goraichik I."/>
            <person name="Dimitrov K.M."/>
            <person name="Suarez D.L."/>
            <person name="Swayne D.E."/>
        </authorList>
    </citation>
    <scope>NUCLEOTIDE SEQUENCE [LARGE SCALE GENOMIC DNA]</scope>
    <source>
        <strain evidence="2">LMG 28154</strain>
    </source>
</reference>